<dbReference type="RefSeq" id="WP_158872130.1">
    <property type="nucleotide sequence ID" value="NZ_CP046401.1"/>
</dbReference>
<organism evidence="1 2">
    <name type="scientific">Maribellus comscasis</name>
    <dbReference type="NCBI Taxonomy" id="2681766"/>
    <lineage>
        <taxon>Bacteria</taxon>
        <taxon>Pseudomonadati</taxon>
        <taxon>Bacteroidota</taxon>
        <taxon>Bacteroidia</taxon>
        <taxon>Marinilabiliales</taxon>
        <taxon>Prolixibacteraceae</taxon>
        <taxon>Maribellus</taxon>
    </lineage>
</organism>
<dbReference type="PROSITE" id="PS51257">
    <property type="entry name" value="PROKAR_LIPOPROTEIN"/>
    <property type="match status" value="1"/>
</dbReference>
<protein>
    <submittedName>
        <fullName evidence="1">Uncharacterized protein</fullName>
    </submittedName>
</protein>
<dbReference type="EMBL" id="CP046401">
    <property type="protein sequence ID" value="QGY47871.1"/>
    <property type="molecule type" value="Genomic_DNA"/>
</dbReference>
<dbReference type="KEGG" id="mcos:GM418_30710"/>
<dbReference type="AlphaFoldDB" id="A0A6I6JZ56"/>
<gene>
    <name evidence="1" type="ORF">GM418_30710</name>
</gene>
<evidence type="ECO:0000313" key="1">
    <source>
        <dbReference type="EMBL" id="QGY47871.1"/>
    </source>
</evidence>
<accession>A0A6I6JZ56</accession>
<proteinExistence type="predicted"/>
<keyword evidence="2" id="KW-1185">Reference proteome</keyword>
<name>A0A6I6JZ56_9BACT</name>
<evidence type="ECO:0000313" key="2">
    <source>
        <dbReference type="Proteomes" id="UP000428260"/>
    </source>
</evidence>
<dbReference type="Proteomes" id="UP000428260">
    <property type="component" value="Chromosome"/>
</dbReference>
<reference evidence="1 2" key="1">
    <citation type="submission" date="2019-11" db="EMBL/GenBank/DDBJ databases">
        <authorList>
            <person name="Zheng R.K."/>
            <person name="Sun C.M."/>
        </authorList>
    </citation>
    <scope>NUCLEOTIDE SEQUENCE [LARGE SCALE GENOMIC DNA]</scope>
    <source>
        <strain evidence="1 2">WC007</strain>
    </source>
</reference>
<sequence>MKRLIQIIAVLMMLVSCNGHNRKTVVLNGFQNQETVIYSTSNIDYYLGYDDLVNYCKKEDNGEPNDFTFRQIIVYLESYSDKPVLIPDTLGTKLEMESKVLFTESDSLIRIRDQEHPYAYLTGELRWIIIDFAKKGKLKIHVNEMDSFVDTIIVDRVENKDYGETNLTFTNDSIFFSQLRDGYDKKNTKPNKL</sequence>